<dbReference type="Pfam" id="PF13822">
    <property type="entry name" value="ACC_epsilon"/>
    <property type="match status" value="1"/>
</dbReference>
<gene>
    <name evidence="2" type="ORF">QP116_04150</name>
</gene>
<organism evidence="2 3">
    <name type="scientific">Pseudoglutamicibacter cumminsii</name>
    <dbReference type="NCBI Taxonomy" id="156979"/>
    <lineage>
        <taxon>Bacteria</taxon>
        <taxon>Bacillati</taxon>
        <taxon>Actinomycetota</taxon>
        <taxon>Actinomycetes</taxon>
        <taxon>Micrococcales</taxon>
        <taxon>Micrococcaceae</taxon>
        <taxon>Pseudoglutamicibacter</taxon>
    </lineage>
</organism>
<evidence type="ECO:0000256" key="1">
    <source>
        <dbReference type="SAM" id="MobiDB-lite"/>
    </source>
</evidence>
<sequence>MSTTQDFSWAPQTTSAPQPADLRVVRGQATDEEIAALFAVILAEAQSRQAAEQAPPSTRSEILRRAATIRGRLTTLPGLFRRK</sequence>
<feature type="region of interest" description="Disordered" evidence="1">
    <location>
        <begin position="1"/>
        <end position="21"/>
    </location>
</feature>
<name>A0AAP4C6Y5_9MICC</name>
<dbReference type="GO" id="GO:0004658">
    <property type="term" value="F:propionyl-CoA carboxylase activity"/>
    <property type="evidence" value="ECO:0007669"/>
    <property type="project" value="InterPro"/>
</dbReference>
<protein>
    <submittedName>
        <fullName evidence="2">Acyl-CoA carboxylase subunit epsilon</fullName>
    </submittedName>
</protein>
<dbReference type="GO" id="GO:0003989">
    <property type="term" value="F:acetyl-CoA carboxylase activity"/>
    <property type="evidence" value="ECO:0007669"/>
    <property type="project" value="InterPro"/>
</dbReference>
<dbReference type="EMBL" id="JASODW010000003">
    <property type="protein sequence ID" value="MDK6274937.1"/>
    <property type="molecule type" value="Genomic_DNA"/>
</dbReference>
<dbReference type="InterPro" id="IPR032716">
    <property type="entry name" value="ACC_epsilon"/>
</dbReference>
<feature type="compositionally biased region" description="Polar residues" evidence="1">
    <location>
        <begin position="1"/>
        <end position="17"/>
    </location>
</feature>
<dbReference type="Proteomes" id="UP001240483">
    <property type="component" value="Unassembled WGS sequence"/>
</dbReference>
<dbReference type="AlphaFoldDB" id="A0AAP4C6Y5"/>
<evidence type="ECO:0000313" key="2">
    <source>
        <dbReference type="EMBL" id="MDK6274937.1"/>
    </source>
</evidence>
<accession>A0AAP4C6Y5</accession>
<evidence type="ECO:0000313" key="3">
    <source>
        <dbReference type="Proteomes" id="UP001240483"/>
    </source>
</evidence>
<comment type="caution">
    <text evidence="2">The sequence shown here is derived from an EMBL/GenBank/DDBJ whole genome shotgun (WGS) entry which is preliminary data.</text>
</comment>
<proteinExistence type="predicted"/>
<dbReference type="RefSeq" id="WP_260077197.1">
    <property type="nucleotide sequence ID" value="NZ_JALXKR010000025.1"/>
</dbReference>
<reference evidence="2" key="1">
    <citation type="submission" date="2023-05" db="EMBL/GenBank/DDBJ databases">
        <title>Cataloging the Phylogenetic Diversity of Human Bladder Bacteria.</title>
        <authorList>
            <person name="Du J."/>
        </authorList>
    </citation>
    <scope>NUCLEOTIDE SEQUENCE</scope>
    <source>
        <strain evidence="2">UMB9978</strain>
    </source>
</reference>